<dbReference type="EMBL" id="JARUJP010000029">
    <property type="protein sequence ID" value="MDW8802825.1"/>
    <property type="molecule type" value="Genomic_DNA"/>
</dbReference>
<dbReference type="RefSeq" id="WP_261671428.1">
    <property type="nucleotide sequence ID" value="NZ_JARUJP010000029.1"/>
</dbReference>
<dbReference type="CDD" id="cd17040">
    <property type="entry name" value="Ubl_MoaD_like"/>
    <property type="match status" value="1"/>
</dbReference>
<accession>A0ABU4JXE8</accession>
<dbReference type="Pfam" id="PF02597">
    <property type="entry name" value="ThiS"/>
    <property type="match status" value="1"/>
</dbReference>
<dbReference type="SUPFAM" id="SSF54285">
    <property type="entry name" value="MoaD/ThiS"/>
    <property type="match status" value="1"/>
</dbReference>
<sequence length="81" mass="8984">MKVEVRLFAYFRDGREKKSILDLAEGTTPREVLDAIKIDLDEVSIFLLNGRDILLNEADGKLDNPLKDNDVIALFPPVGGG</sequence>
<dbReference type="Proteomes" id="UP001281656">
    <property type="component" value="Unassembled WGS sequence"/>
</dbReference>
<evidence type="ECO:0000313" key="2">
    <source>
        <dbReference type="Proteomes" id="UP001281656"/>
    </source>
</evidence>
<gene>
    <name evidence="1" type="ORF">P8V03_16895</name>
</gene>
<keyword evidence="2" id="KW-1185">Reference proteome</keyword>
<proteinExistence type="predicted"/>
<dbReference type="Gene3D" id="3.10.20.30">
    <property type="match status" value="1"/>
</dbReference>
<dbReference type="InterPro" id="IPR003749">
    <property type="entry name" value="ThiS/MoaD-like"/>
</dbReference>
<name>A0ABU4JXE8_9CLOT</name>
<dbReference type="InterPro" id="IPR012675">
    <property type="entry name" value="Beta-grasp_dom_sf"/>
</dbReference>
<organism evidence="1 2">
    <name type="scientific">Clostridium tanneri</name>
    <dbReference type="NCBI Taxonomy" id="3037988"/>
    <lineage>
        <taxon>Bacteria</taxon>
        <taxon>Bacillati</taxon>
        <taxon>Bacillota</taxon>
        <taxon>Clostridia</taxon>
        <taxon>Eubacteriales</taxon>
        <taxon>Clostridiaceae</taxon>
        <taxon>Clostridium</taxon>
    </lineage>
</organism>
<comment type="caution">
    <text evidence="1">The sequence shown here is derived from an EMBL/GenBank/DDBJ whole genome shotgun (WGS) entry which is preliminary data.</text>
</comment>
<protein>
    <submittedName>
        <fullName evidence="1">MoaD/ThiS family protein</fullName>
    </submittedName>
</protein>
<evidence type="ECO:0000313" key="1">
    <source>
        <dbReference type="EMBL" id="MDW8802825.1"/>
    </source>
</evidence>
<reference evidence="1 2" key="1">
    <citation type="submission" date="2023-04" db="EMBL/GenBank/DDBJ databases">
        <title>Clostridium tannerae sp. nov., isolated from the fecal material of an alpaca.</title>
        <authorList>
            <person name="Miller S."/>
            <person name="Hendry M."/>
            <person name="King J."/>
            <person name="Sankaranarayanan K."/>
            <person name="Lawson P.A."/>
        </authorList>
    </citation>
    <scope>NUCLEOTIDE SEQUENCE [LARGE SCALE GENOMIC DNA]</scope>
    <source>
        <strain evidence="1 2">A1-XYC3</strain>
    </source>
</reference>
<dbReference type="InterPro" id="IPR016155">
    <property type="entry name" value="Mopterin_synth/thiamin_S_b"/>
</dbReference>